<feature type="compositionally biased region" description="Low complexity" evidence="2">
    <location>
        <begin position="857"/>
        <end position="870"/>
    </location>
</feature>
<feature type="compositionally biased region" description="Basic and acidic residues" evidence="2">
    <location>
        <begin position="1230"/>
        <end position="1239"/>
    </location>
</feature>
<feature type="region of interest" description="Disordered" evidence="2">
    <location>
        <begin position="1370"/>
        <end position="1419"/>
    </location>
</feature>
<proteinExistence type="predicted"/>
<feature type="compositionally biased region" description="Polar residues" evidence="2">
    <location>
        <begin position="1254"/>
        <end position="1264"/>
    </location>
</feature>
<feature type="compositionally biased region" description="Polar residues" evidence="2">
    <location>
        <begin position="580"/>
        <end position="599"/>
    </location>
</feature>
<feature type="region of interest" description="Disordered" evidence="2">
    <location>
        <begin position="715"/>
        <end position="738"/>
    </location>
</feature>
<evidence type="ECO:0000256" key="1">
    <source>
        <dbReference type="SAM" id="Coils"/>
    </source>
</evidence>
<keyword evidence="4" id="KW-1185">Reference proteome</keyword>
<evidence type="ECO:0000256" key="2">
    <source>
        <dbReference type="SAM" id="MobiDB-lite"/>
    </source>
</evidence>
<feature type="compositionally biased region" description="Polar residues" evidence="2">
    <location>
        <begin position="1028"/>
        <end position="1047"/>
    </location>
</feature>
<feature type="region of interest" description="Disordered" evidence="2">
    <location>
        <begin position="493"/>
        <end position="652"/>
    </location>
</feature>
<organism evidence="3 4">
    <name type="scientific">Boothiomyces macroporosus</name>
    <dbReference type="NCBI Taxonomy" id="261099"/>
    <lineage>
        <taxon>Eukaryota</taxon>
        <taxon>Fungi</taxon>
        <taxon>Fungi incertae sedis</taxon>
        <taxon>Chytridiomycota</taxon>
        <taxon>Chytridiomycota incertae sedis</taxon>
        <taxon>Chytridiomycetes</taxon>
        <taxon>Rhizophydiales</taxon>
        <taxon>Terramycetaceae</taxon>
        <taxon>Boothiomyces</taxon>
    </lineage>
</organism>
<name>A0AAD5UCV9_9FUNG</name>
<feature type="compositionally biased region" description="Basic and acidic residues" evidence="2">
    <location>
        <begin position="493"/>
        <end position="533"/>
    </location>
</feature>
<feature type="compositionally biased region" description="Low complexity" evidence="2">
    <location>
        <begin position="1395"/>
        <end position="1414"/>
    </location>
</feature>
<feature type="region of interest" description="Disordered" evidence="2">
    <location>
        <begin position="933"/>
        <end position="1076"/>
    </location>
</feature>
<evidence type="ECO:0000313" key="4">
    <source>
        <dbReference type="Proteomes" id="UP001210925"/>
    </source>
</evidence>
<evidence type="ECO:0000313" key="3">
    <source>
        <dbReference type="EMBL" id="KAJ3254717.1"/>
    </source>
</evidence>
<dbReference type="EMBL" id="JADGKB010000079">
    <property type="protein sequence ID" value="KAJ3254717.1"/>
    <property type="molecule type" value="Genomic_DNA"/>
</dbReference>
<feature type="compositionally biased region" description="Polar residues" evidence="2">
    <location>
        <begin position="888"/>
        <end position="905"/>
    </location>
</feature>
<feature type="region of interest" description="Disordered" evidence="2">
    <location>
        <begin position="1281"/>
        <end position="1355"/>
    </location>
</feature>
<feature type="compositionally biased region" description="Low complexity" evidence="2">
    <location>
        <begin position="971"/>
        <end position="982"/>
    </location>
</feature>
<accession>A0AAD5UCV9</accession>
<feature type="compositionally biased region" description="Basic and acidic residues" evidence="2">
    <location>
        <begin position="542"/>
        <end position="552"/>
    </location>
</feature>
<sequence length="1503" mass="168971">MNPIGGQSDPREQQRRLKLQEERSRDMKEFLASQAAMAHPRLKRLLKNRDEPLQNAVPIQPQPTAKSYQNNTALPTVPPNAEKLPSILPNNTNPTPVNNTLYNPQPMFQPYQPPQIPNYGMYADPRVNMAMPPPFYPINWGYHNYQLPQPNTQPDSAFNLYGTYPRDNFRPKEPHHFQYNDRGESIRSESRNSSQNLNLSDRNYTGKKYQSKEQYAKELDRQIAEKAKQKQAEKQKQLEPINPVKTRNLYNKYNNNFIHERAENPDFHERVQQQSKYLKDLDEQIRVKNEMLQRQKLLERREDSEIYGVKEFKNSSPYSTGAPELFHHSRKQFPDQQAKIYHSEVFPSISNRSPSLNQYSALPPIGANVLINNEYSPSRMMEQRSHNLSMNSSFPPSNLTFDKVLNNQGSNVSDPAQTKYLRGAMQLEDMPAWQKEEFLAKEQMKQKNQRDIQMQIAEKERQKQIQLEKQKIEDEKERIRIENELNLMREQYKREQEEDRKKAEMERLENERIQKEKLEKERQAEMLLKEPLTKPKRVVRHPSPEPEHERDIPAPQFRSNSPPIPAVLKKMKEEGIIAPDSNTTEQVKESTQNITNSPPIRSKHTESLKQQSAATREPAESEPSMSEIKTKSSLKETSATTNTKVHEPKVEEYSIVDSNHEILEQLAAIQRELESENHKLRQDMEQDVKPLVKDLPPDPLLAKVESMERDIERIKSRSAARKPRTPYESMDPQGRNSISSKFRKLKTPIESINASKELFTTETEIMDISNNLNLNSDIFMNANDFNYQSEEGMSPAKKDDFNIEEIEQRNEARLRKINLRAKTPKLNDKELLENFMNGPKKTSIFSKLKKLTGSQPLSSTSTEELSSKLTQKQKKKSSLTSLNKNEDSASNSQIITKSQPVLASENQKPKILVSSLHSLDVNQSGNTSLQQIVEEPKSATGTPSTTPSTKSQNIEQVVTNGKGSPAEESKITSSSPISSDASMKIQSKNLQGPIQKDSPLQMRKVEDKTGPNESASSIKESVKMTHVKTPSPSGLTSPSEQLLSPTLHSKPENPSPLNSARPSRTEKGLANGKLAEKTAANELTKIVTQNINTPMKSPESAKILSAISSHSPSSPLSQSVVFDTTDIVSPVHVPFHDRGPAEHHKASRSEQWPSRSEVIPKPFLSQQNSAHASGMNTPARSMRFDSTGSQNTVNMRVRAGSSSQSSSHAPVVNRGRADSSAHTVQQQMKLRNELQRPRAESIAQASVPSHLRSESGSARSSVKSETPEELLNRLRHAATQVKPAAQTSQQTMVDVTKNQSATELGSFRKNSSVPPPKPIDPQNKPQSPFDKTPSGKNILQNAPPKPVLPGKNSPASSAIRLETSQTVKSLSPFANNMTTDPQSYVPSTPTKTLESQLQSLRNRSHSSSFGSPSSRTKDVGLRNETKGLTTINSVNNSADCLNAGSGQHSIRSAKSSQPGSISSVDNLTDKPTNEFAVEDNPHLVQCFKSEEDGLFKLSYGCIP</sequence>
<feature type="compositionally biased region" description="Basic and acidic residues" evidence="2">
    <location>
        <begin position="167"/>
        <end position="190"/>
    </location>
</feature>
<feature type="region of interest" description="Disordered" evidence="2">
    <location>
        <begin position="1"/>
        <end position="26"/>
    </location>
</feature>
<feature type="compositionally biased region" description="Polar residues" evidence="2">
    <location>
        <begin position="1164"/>
        <end position="1194"/>
    </location>
</feature>
<feature type="compositionally biased region" description="Polar residues" evidence="2">
    <location>
        <begin position="1370"/>
        <end position="1394"/>
    </location>
</feature>
<feature type="compositionally biased region" description="Polar residues" evidence="2">
    <location>
        <begin position="952"/>
        <end position="962"/>
    </location>
</feature>
<feature type="compositionally biased region" description="Polar residues" evidence="2">
    <location>
        <begin position="1285"/>
        <end position="1312"/>
    </location>
</feature>
<feature type="compositionally biased region" description="Polar residues" evidence="2">
    <location>
        <begin position="191"/>
        <end position="203"/>
    </location>
</feature>
<feature type="region of interest" description="Disordered" evidence="2">
    <location>
        <begin position="1444"/>
        <end position="1467"/>
    </location>
</feature>
<gene>
    <name evidence="3" type="ORF">HK103_006869</name>
</gene>
<dbReference type="Proteomes" id="UP001210925">
    <property type="component" value="Unassembled WGS sequence"/>
</dbReference>
<reference evidence="3" key="1">
    <citation type="submission" date="2020-05" db="EMBL/GenBank/DDBJ databases">
        <title>Phylogenomic resolution of chytrid fungi.</title>
        <authorList>
            <person name="Stajich J.E."/>
            <person name="Amses K."/>
            <person name="Simmons R."/>
            <person name="Seto K."/>
            <person name="Myers J."/>
            <person name="Bonds A."/>
            <person name="Quandt C.A."/>
            <person name="Barry K."/>
            <person name="Liu P."/>
            <person name="Grigoriev I."/>
            <person name="Longcore J.E."/>
            <person name="James T.Y."/>
        </authorList>
    </citation>
    <scope>NUCLEOTIDE SEQUENCE</scope>
    <source>
        <strain evidence="3">PLAUS21</strain>
    </source>
</reference>
<feature type="region of interest" description="Disordered" evidence="2">
    <location>
        <begin position="1135"/>
        <end position="1269"/>
    </location>
</feature>
<protein>
    <submittedName>
        <fullName evidence="3">Uncharacterized protein</fullName>
    </submittedName>
</protein>
<comment type="caution">
    <text evidence="3">The sequence shown here is derived from an EMBL/GenBank/DDBJ whole genome shotgun (WGS) entry which is preliminary data.</text>
</comment>
<keyword evidence="1" id="KW-0175">Coiled coil</keyword>
<feature type="coiled-coil region" evidence="1">
    <location>
        <begin position="659"/>
        <end position="686"/>
    </location>
</feature>
<feature type="compositionally biased region" description="Basic and acidic residues" evidence="2">
    <location>
        <begin position="1135"/>
        <end position="1148"/>
    </location>
</feature>
<feature type="region of interest" description="Disordered" evidence="2">
    <location>
        <begin position="852"/>
        <end position="905"/>
    </location>
</feature>
<feature type="region of interest" description="Disordered" evidence="2">
    <location>
        <begin position="151"/>
        <end position="216"/>
    </location>
</feature>
<feature type="compositionally biased region" description="Basic and acidic residues" evidence="2">
    <location>
        <begin position="9"/>
        <end position="26"/>
    </location>
</feature>
<feature type="compositionally biased region" description="Low complexity" evidence="2">
    <location>
        <begin position="938"/>
        <end position="951"/>
    </location>
</feature>
<feature type="compositionally biased region" description="Polar residues" evidence="2">
    <location>
        <begin position="1220"/>
        <end position="1229"/>
    </location>
</feature>
<feature type="compositionally biased region" description="Polar residues" evidence="2">
    <location>
        <begin position="1444"/>
        <end position="1466"/>
    </location>
</feature>